<organism evidence="1 2">
    <name type="scientific">Genlisea aurea</name>
    <dbReference type="NCBI Taxonomy" id="192259"/>
    <lineage>
        <taxon>Eukaryota</taxon>
        <taxon>Viridiplantae</taxon>
        <taxon>Streptophyta</taxon>
        <taxon>Embryophyta</taxon>
        <taxon>Tracheophyta</taxon>
        <taxon>Spermatophyta</taxon>
        <taxon>Magnoliopsida</taxon>
        <taxon>eudicotyledons</taxon>
        <taxon>Gunneridae</taxon>
        <taxon>Pentapetalae</taxon>
        <taxon>asterids</taxon>
        <taxon>lamiids</taxon>
        <taxon>Lamiales</taxon>
        <taxon>Lentibulariaceae</taxon>
        <taxon>Genlisea</taxon>
    </lineage>
</organism>
<comment type="caution">
    <text evidence="1">The sequence shown here is derived from an EMBL/GenBank/DDBJ whole genome shotgun (WGS) entry which is preliminary data.</text>
</comment>
<keyword evidence="2" id="KW-1185">Reference proteome</keyword>
<dbReference type="AlphaFoldDB" id="S8DCW6"/>
<reference evidence="1 2" key="1">
    <citation type="journal article" date="2013" name="BMC Genomics">
        <title>The miniature genome of a carnivorous plant Genlisea aurea contains a low number of genes and short non-coding sequences.</title>
        <authorList>
            <person name="Leushkin E.V."/>
            <person name="Sutormin R.A."/>
            <person name="Nabieva E.R."/>
            <person name="Penin A.A."/>
            <person name="Kondrashov A.S."/>
            <person name="Logacheva M.D."/>
        </authorList>
    </citation>
    <scope>NUCLEOTIDE SEQUENCE [LARGE SCALE GENOMIC DNA]</scope>
</reference>
<protein>
    <submittedName>
        <fullName evidence="1">Uncharacterized protein</fullName>
    </submittedName>
</protein>
<name>S8DCW6_9LAMI</name>
<dbReference type="Proteomes" id="UP000015453">
    <property type="component" value="Unassembled WGS sequence"/>
</dbReference>
<evidence type="ECO:0000313" key="1">
    <source>
        <dbReference type="EMBL" id="EPS60653.1"/>
    </source>
</evidence>
<accession>S8DCW6</accession>
<evidence type="ECO:0000313" key="2">
    <source>
        <dbReference type="Proteomes" id="UP000015453"/>
    </source>
</evidence>
<gene>
    <name evidence="1" type="ORF">M569_14149</name>
</gene>
<proteinExistence type="predicted"/>
<dbReference type="EMBL" id="AUSU01007396">
    <property type="protein sequence ID" value="EPS60653.1"/>
    <property type="molecule type" value="Genomic_DNA"/>
</dbReference>
<sequence length="88" mass="9532">MGSGSGSRTEIFGIRYVRYGISVSVYVSLSLTQATSSSRDLLMAMPMGNPHSSAIYAASRSRCFGCLRRESREGPLWPSEIIPAAVDK</sequence>